<dbReference type="Proteomes" id="UP000753376">
    <property type="component" value="Unassembled WGS sequence"/>
</dbReference>
<reference evidence="2 3" key="1">
    <citation type="submission" date="2021-05" db="EMBL/GenBank/DDBJ databases">
        <title>Draft genomes of bacteria isolated from model marine particles.</title>
        <authorList>
            <person name="Datta M.S."/>
            <person name="Schwartzman J.A."/>
            <person name="Enke T.N."/>
            <person name="Saavedra J."/>
            <person name="Cermak N."/>
            <person name="Cordero O.X."/>
        </authorList>
    </citation>
    <scope>NUCLEOTIDE SEQUENCE [LARGE SCALE GENOMIC DNA]</scope>
    <source>
        <strain evidence="2 3">D2M19</strain>
    </source>
</reference>
<dbReference type="RefSeq" id="WP_216007712.1">
    <property type="nucleotide sequence ID" value="NZ_JAHKPV010000007.1"/>
</dbReference>
<organism evidence="2 3">
    <name type="scientific">Marinobacter salexigens</name>
    <dbReference type="NCBI Taxonomy" id="1925763"/>
    <lineage>
        <taxon>Bacteria</taxon>
        <taxon>Pseudomonadati</taxon>
        <taxon>Pseudomonadota</taxon>
        <taxon>Gammaproteobacteria</taxon>
        <taxon>Pseudomonadales</taxon>
        <taxon>Marinobacteraceae</taxon>
        <taxon>Marinobacter</taxon>
    </lineage>
</organism>
<feature type="region of interest" description="Disordered" evidence="1">
    <location>
        <begin position="1"/>
        <end position="21"/>
    </location>
</feature>
<gene>
    <name evidence="2" type="ORF">KO508_07405</name>
</gene>
<dbReference type="EMBL" id="JAHKPV010000007">
    <property type="protein sequence ID" value="MBU2873838.1"/>
    <property type="molecule type" value="Genomic_DNA"/>
</dbReference>
<sequence length="122" mass="14076">MNRFKKEELRKGREARTGKTASEIEAIDREDRLKAKIEELARKIHIDRFPEEYDHYHDSISDAADRSRGINPMLADYIAKIAEKRRRDGVAPLGDDGMPVSTDSWEIAYREAEARLRGDSDD</sequence>
<feature type="compositionally biased region" description="Basic and acidic residues" evidence="1">
    <location>
        <begin position="1"/>
        <end position="17"/>
    </location>
</feature>
<name>A0ABS6A6W7_9GAMM</name>
<evidence type="ECO:0000256" key="1">
    <source>
        <dbReference type="SAM" id="MobiDB-lite"/>
    </source>
</evidence>
<keyword evidence="3" id="KW-1185">Reference proteome</keyword>
<evidence type="ECO:0000313" key="2">
    <source>
        <dbReference type="EMBL" id="MBU2873838.1"/>
    </source>
</evidence>
<evidence type="ECO:0000313" key="3">
    <source>
        <dbReference type="Proteomes" id="UP000753376"/>
    </source>
</evidence>
<proteinExistence type="predicted"/>
<protein>
    <submittedName>
        <fullName evidence="2">Uncharacterized protein</fullName>
    </submittedName>
</protein>
<comment type="caution">
    <text evidence="2">The sequence shown here is derived from an EMBL/GenBank/DDBJ whole genome shotgun (WGS) entry which is preliminary data.</text>
</comment>
<accession>A0ABS6A6W7</accession>